<feature type="region of interest" description="Disordered" evidence="8">
    <location>
        <begin position="1077"/>
        <end position="1194"/>
    </location>
</feature>
<feature type="compositionally biased region" description="Basic and acidic residues" evidence="8">
    <location>
        <begin position="1284"/>
        <end position="1298"/>
    </location>
</feature>
<organism evidence="10 11">
    <name type="scientific">Adineta steineri</name>
    <dbReference type="NCBI Taxonomy" id="433720"/>
    <lineage>
        <taxon>Eukaryota</taxon>
        <taxon>Metazoa</taxon>
        <taxon>Spiralia</taxon>
        <taxon>Gnathifera</taxon>
        <taxon>Rotifera</taxon>
        <taxon>Eurotatoria</taxon>
        <taxon>Bdelloidea</taxon>
        <taxon>Adinetida</taxon>
        <taxon>Adinetidae</taxon>
        <taxon>Adineta</taxon>
    </lineage>
</organism>
<comment type="subcellular location">
    <subcellularLocation>
        <location evidence="1">Endomembrane system</location>
    </subcellularLocation>
</comment>
<dbReference type="Pfam" id="PF26171">
    <property type="entry name" value="Mu_AP3"/>
    <property type="match status" value="1"/>
</dbReference>
<dbReference type="Proteomes" id="UP000663845">
    <property type="component" value="Unassembled WGS sequence"/>
</dbReference>
<evidence type="ECO:0000259" key="9">
    <source>
        <dbReference type="SMART" id="SM01354"/>
    </source>
</evidence>
<dbReference type="PANTHER" id="PTHR22781">
    <property type="entry name" value="DELTA ADAPTIN-RELATED"/>
    <property type="match status" value="1"/>
</dbReference>
<dbReference type="EMBL" id="CAJNOG010001360">
    <property type="protein sequence ID" value="CAF1436004.1"/>
    <property type="molecule type" value="Genomic_DNA"/>
</dbReference>
<dbReference type="InterPro" id="IPR058898">
    <property type="entry name" value="Mu_AP3"/>
</dbReference>
<feature type="compositionally biased region" description="Low complexity" evidence="8">
    <location>
        <begin position="665"/>
        <end position="677"/>
    </location>
</feature>
<evidence type="ECO:0000256" key="1">
    <source>
        <dbReference type="ARBA" id="ARBA00004308"/>
    </source>
</evidence>
<evidence type="ECO:0000256" key="8">
    <source>
        <dbReference type="SAM" id="MobiDB-lite"/>
    </source>
</evidence>
<keyword evidence="5" id="KW-0677">Repeat</keyword>
<feature type="compositionally biased region" description="Basic and acidic residues" evidence="8">
    <location>
        <begin position="1097"/>
        <end position="1113"/>
    </location>
</feature>
<dbReference type="GO" id="GO:0006623">
    <property type="term" value="P:protein targeting to vacuole"/>
    <property type="evidence" value="ECO:0007669"/>
    <property type="project" value="TreeGrafter"/>
</dbReference>
<feature type="compositionally biased region" description="Polar residues" evidence="8">
    <location>
        <begin position="726"/>
        <end position="736"/>
    </location>
</feature>
<dbReference type="InterPro" id="IPR016024">
    <property type="entry name" value="ARM-type_fold"/>
</dbReference>
<name>A0A815NX12_9BILA</name>
<feature type="region of interest" description="Disordered" evidence="8">
    <location>
        <begin position="758"/>
        <end position="960"/>
    </location>
</feature>
<feature type="compositionally biased region" description="Basic and acidic residues" evidence="8">
    <location>
        <begin position="710"/>
        <end position="725"/>
    </location>
</feature>
<evidence type="ECO:0000256" key="5">
    <source>
        <dbReference type="ARBA" id="ARBA00022737"/>
    </source>
</evidence>
<dbReference type="InterPro" id="IPR011989">
    <property type="entry name" value="ARM-like"/>
</dbReference>
<protein>
    <recommendedName>
        <fullName evidence="3">AP-3 complex subunit delta</fullName>
    </recommendedName>
</protein>
<dbReference type="InterPro" id="IPR002553">
    <property type="entry name" value="Clathrin/coatomer_adapt-like_N"/>
</dbReference>
<evidence type="ECO:0000256" key="7">
    <source>
        <dbReference type="ARBA" id="ARBA00023136"/>
    </source>
</evidence>
<reference evidence="10" key="1">
    <citation type="submission" date="2021-02" db="EMBL/GenBank/DDBJ databases">
        <authorList>
            <person name="Nowell W R."/>
        </authorList>
    </citation>
    <scope>NUCLEOTIDE SEQUENCE</scope>
</reference>
<dbReference type="Gene3D" id="1.25.10.10">
    <property type="entry name" value="Leucine-rich Repeat Variant"/>
    <property type="match status" value="1"/>
</dbReference>
<feature type="compositionally biased region" description="Basic and acidic residues" evidence="8">
    <location>
        <begin position="679"/>
        <end position="701"/>
    </location>
</feature>
<comment type="similarity">
    <text evidence="2">Belongs to the adaptor complexes large subunit family.</text>
</comment>
<dbReference type="Pfam" id="PF06375">
    <property type="entry name" value="AP3D1"/>
    <property type="match status" value="2"/>
</dbReference>
<feature type="compositionally biased region" description="Basic and acidic residues" evidence="8">
    <location>
        <begin position="1139"/>
        <end position="1150"/>
    </location>
</feature>
<feature type="compositionally biased region" description="Basic and acidic residues" evidence="8">
    <location>
        <begin position="836"/>
        <end position="849"/>
    </location>
</feature>
<feature type="compositionally biased region" description="Low complexity" evidence="8">
    <location>
        <begin position="927"/>
        <end position="945"/>
    </location>
</feature>
<dbReference type="GO" id="GO:0010008">
    <property type="term" value="C:endosome membrane"/>
    <property type="evidence" value="ECO:0007669"/>
    <property type="project" value="TreeGrafter"/>
</dbReference>
<evidence type="ECO:0000256" key="3">
    <source>
        <dbReference type="ARBA" id="ARBA00015717"/>
    </source>
</evidence>
<dbReference type="SMART" id="SM01354">
    <property type="entry name" value="BLVR"/>
    <property type="match status" value="2"/>
</dbReference>
<feature type="region of interest" description="Disordered" evidence="8">
    <location>
        <begin position="631"/>
        <end position="745"/>
    </location>
</feature>
<sequence length="1678" mass="188001">MAMSTTMDQVVKRAKDSFGQMFDKSLHDLVRGIRNHKDNEAKYINEAIDEIKQELKQDNISMKANAVNKLTYLQMLGYDISWSAFNIIEVMSSNKFTFKRIGYLAASQCFHEGTDVLMLTTNMIRKDLSSSSMYESAVAMSGLSCFINADLARDLANDIMTLMTSTKPYIRKRAVLLLYKVFLNNPDALKPAFPRLKEKLEDPDPGVQAAAVNVICELARRNPKNYLALAPIFFRLMTTSTNNWVLIKIIKLFGALTPLEPRLGKKLIEPLTNLIHSTSAMSLLYECINTVVAVLVSISSGLPNHNASIQLCVQKLRILIEDSDQNLKYLGLLAMSKILQTHPKSVQAHNDLIMQCLDDKDESIRLRALDLLSGMVSKKNLMDIVRKLMIHMDKSEGSHYRDELLSKIIEICSQSDYQHITNFEWYISILVELTRLEGTKHGNLIARQMLDVAVRVESIRPFACNQMAILLANAHVFIIGSSSTTVAEVLYAAAWICGEFCSYLKEPQKTLESILNTKIILFPGHIQSVYYQNILKIITYLIQSSDNDEILAKQLVTMTIDKMSIFLSSGDVEAQERASITLHILKTVLKLIEKSEFNVNELSALFDGVLNPVAAKAQRKVAIPNGLDLDAWINDPPSESEDESVTTDSRHDNSGFFYGKHEDNYSSNSYSNETSNYQKPRDYVEPTTDELDKQRESRKQSENMNPFYLKDTKKTKLTQKHETSIDHSNGNESMPSTPGKGTIPANLQVSLSDQLYRQSKIDEENRRLKKKSKSDGGSSKKGKKSSKKSDIAAIDENEDDIYPTVQVTRGGELPEGVTESGHEDNDDDIGSRKNKKYDPHRALNIDFNEKPIQATYTPPPSQLKEPSKKLVETPPVSVEKVKKSKKKKTIENQIESSTSKPKHKRERSDYKDLGSPADDDDKHVLQSAVAAPSPTPTPVSAASPVVEEKPKKKKIKEKKSISKTVIPDANHSAPLLLDIMSDDIHPINQSNQQYNEQDSYKLAAQTDNLIIEYLITPNSSTAELDVTFLTLQILKTVLKLIEKSEFNVNELSALFDGVLNPVAAKAQRKVAIPNGLDLDAWINDPPSESEDESVTTDSRHDNSGFFYGKHEENYSSNSYSNETSNYQQPRNYVEPTTDELEKQRESRKQSENMNPFYLKDSKKTKLTQKHETSIDHSNGNESMPSTPGKGTIPANLQISLSDQLYRQSKIDEENRRLKKKSKTDGGSSKKGKKSSKKSDISAIDENEDDIYPTVQVTRGGELPEGVTESGHEDNDDDIGSGRNRKYDPHRALNIDFNEKPIQATYTPPPSQLKEPSKKLIETPPVSVEKVKKSKKKKITENQIESSTSKPKHKRERSDYKDLGSPADDDDKHVSQSAVAVPSPTPTPVSAPSPVVEEKPKKKKIKEKKSISKTAIPDTNNSAPLLLDIMSDDIHPINQSNQQYNEQDSYKLAAQTDNLIIEYLITPNSSTAELDVTFLLKNQTSSIIDHIDIHVIDSMSSKLLNTTSANRISFTTISLFPRSQNYIHIYFAINAISFSQNLKTTLSYTINGSNKDEKDSIEFKLNLPCSQYLRKKPMNSNAFADLMSSGTLTCQSHIDIPSSNQDFASRIKTICQSYRLTVVEQINSAASLYAETILGQPIAFLLKSTNSQTNISVDGKSTETHFLSNLMEEIKTSLK</sequence>
<evidence type="ECO:0000313" key="11">
    <source>
        <dbReference type="Proteomes" id="UP000663845"/>
    </source>
</evidence>
<evidence type="ECO:0000256" key="2">
    <source>
        <dbReference type="ARBA" id="ARBA00006613"/>
    </source>
</evidence>
<evidence type="ECO:0000256" key="6">
    <source>
        <dbReference type="ARBA" id="ARBA00022927"/>
    </source>
</evidence>
<evidence type="ECO:0000256" key="4">
    <source>
        <dbReference type="ARBA" id="ARBA00022448"/>
    </source>
</evidence>
<feature type="compositionally biased region" description="Low complexity" evidence="8">
    <location>
        <begin position="1114"/>
        <end position="1126"/>
    </location>
</feature>
<dbReference type="PANTHER" id="PTHR22781:SF12">
    <property type="entry name" value="AP-3 COMPLEX SUBUNIT DELTA-1"/>
    <property type="match status" value="1"/>
</dbReference>
<dbReference type="GO" id="GO:0030123">
    <property type="term" value="C:AP-3 adaptor complex"/>
    <property type="evidence" value="ECO:0007669"/>
    <property type="project" value="InterPro"/>
</dbReference>
<dbReference type="FunFam" id="1.25.10.10:FF:000251">
    <property type="entry name" value="AP-3 complex subunit delta"/>
    <property type="match status" value="1"/>
</dbReference>
<feature type="compositionally biased region" description="Polar residues" evidence="8">
    <location>
        <begin position="1175"/>
        <end position="1185"/>
    </location>
</feature>
<proteinExistence type="inferred from homology"/>
<dbReference type="InterPro" id="IPR010474">
    <property type="entry name" value="AP3D_dom_metazoa"/>
</dbReference>
<evidence type="ECO:0000313" key="10">
    <source>
        <dbReference type="EMBL" id="CAF1436004.1"/>
    </source>
</evidence>
<comment type="caution">
    <text evidence="10">The sequence shown here is derived from an EMBL/GenBank/DDBJ whole genome shotgun (WGS) entry which is preliminary data.</text>
</comment>
<keyword evidence="6" id="KW-0653">Protein transport</keyword>
<feature type="domain" description="AP-3 complex subunit delta" evidence="9">
    <location>
        <begin position="686"/>
        <end position="848"/>
    </location>
</feature>
<keyword evidence="4" id="KW-0813">Transport</keyword>
<accession>A0A815NX12</accession>
<keyword evidence="7" id="KW-0472">Membrane</keyword>
<dbReference type="Pfam" id="PF01602">
    <property type="entry name" value="Adaptin_N"/>
    <property type="match status" value="1"/>
</dbReference>
<feature type="compositionally biased region" description="Basic and acidic residues" evidence="8">
    <location>
        <begin position="648"/>
        <end position="664"/>
    </location>
</feature>
<dbReference type="SUPFAM" id="SSF48371">
    <property type="entry name" value="ARM repeat"/>
    <property type="match status" value="1"/>
</dbReference>
<feature type="compositionally biased region" description="Basic and acidic residues" evidence="8">
    <location>
        <begin position="1159"/>
        <end position="1174"/>
    </location>
</feature>
<feature type="domain" description="AP-3 complex subunit delta" evidence="9">
    <location>
        <begin position="1135"/>
        <end position="1297"/>
    </location>
</feature>
<dbReference type="GO" id="GO:0006896">
    <property type="term" value="P:Golgi to vacuole transport"/>
    <property type="evidence" value="ECO:0007669"/>
    <property type="project" value="TreeGrafter"/>
</dbReference>
<dbReference type="InterPro" id="IPR017105">
    <property type="entry name" value="AP3_complex_dsu"/>
</dbReference>
<feature type="region of interest" description="Disordered" evidence="8">
    <location>
        <begin position="1208"/>
        <end position="1416"/>
    </location>
</feature>
<gene>
    <name evidence="10" type="ORF">JYZ213_LOCUS39847</name>
</gene>